<dbReference type="InterPro" id="IPR013078">
    <property type="entry name" value="His_Pase_superF_clade-1"/>
</dbReference>
<feature type="region of interest" description="Disordered" evidence="1">
    <location>
        <begin position="217"/>
        <end position="246"/>
    </location>
</feature>
<dbReference type="PANTHER" id="PTHR48100">
    <property type="entry name" value="BROAD-SPECIFICITY PHOSPHATASE YOR283W-RELATED"/>
    <property type="match status" value="1"/>
</dbReference>
<evidence type="ECO:0000313" key="2">
    <source>
        <dbReference type="EMBL" id="TKX22200.1"/>
    </source>
</evidence>
<dbReference type="InterPro" id="IPR050275">
    <property type="entry name" value="PGM_Phosphatase"/>
</dbReference>
<name>A0A4U7AZT4_9PEZI</name>
<dbReference type="GO" id="GO:0005737">
    <property type="term" value="C:cytoplasm"/>
    <property type="evidence" value="ECO:0007669"/>
    <property type="project" value="TreeGrafter"/>
</dbReference>
<evidence type="ECO:0000256" key="1">
    <source>
        <dbReference type="SAM" id="MobiDB-lite"/>
    </source>
</evidence>
<dbReference type="Gene3D" id="3.40.50.1240">
    <property type="entry name" value="Phosphoglycerate mutase-like"/>
    <property type="match status" value="1"/>
</dbReference>
<dbReference type="InterPro" id="IPR001345">
    <property type="entry name" value="PG/BPGM_mutase_AS"/>
</dbReference>
<proteinExistence type="predicted"/>
<dbReference type="PANTHER" id="PTHR48100:SF24">
    <property type="entry name" value="PHOSPHOGLYCERATE MUTASE"/>
    <property type="match status" value="1"/>
</dbReference>
<dbReference type="EMBL" id="PTQR01000069">
    <property type="protein sequence ID" value="TKX22200.1"/>
    <property type="molecule type" value="Genomic_DNA"/>
</dbReference>
<dbReference type="CDD" id="cd07067">
    <property type="entry name" value="HP_PGM_like"/>
    <property type="match status" value="1"/>
</dbReference>
<dbReference type="Proteomes" id="UP000308133">
    <property type="component" value="Unassembled WGS sequence"/>
</dbReference>
<reference evidence="2 3" key="1">
    <citation type="submission" date="2018-02" db="EMBL/GenBank/DDBJ databases">
        <title>Draft genome sequences of Elsinoe sp., causing black scab on jojoba.</title>
        <authorList>
            <person name="Stodart B."/>
            <person name="Jeffress S."/>
            <person name="Ash G."/>
            <person name="Arun Chinnappa K."/>
        </authorList>
    </citation>
    <scope>NUCLEOTIDE SEQUENCE [LARGE SCALE GENOMIC DNA]</scope>
    <source>
        <strain evidence="2 3">Hillstone_2</strain>
    </source>
</reference>
<dbReference type="InterPro" id="IPR029033">
    <property type="entry name" value="His_PPase_superfam"/>
</dbReference>
<protein>
    <submittedName>
        <fullName evidence="2">Histidine phosphatase-like protein 2</fullName>
    </submittedName>
</protein>
<gene>
    <name evidence="2" type="ORF">C1H76_5593</name>
</gene>
<dbReference type="GO" id="GO:0016791">
    <property type="term" value="F:phosphatase activity"/>
    <property type="evidence" value="ECO:0007669"/>
    <property type="project" value="TreeGrafter"/>
</dbReference>
<accession>A0A4U7AZT4</accession>
<dbReference type="SUPFAM" id="SSF53254">
    <property type="entry name" value="Phosphoglycerate mutase-like"/>
    <property type="match status" value="1"/>
</dbReference>
<dbReference type="SMART" id="SM00855">
    <property type="entry name" value="PGAM"/>
    <property type="match status" value="1"/>
</dbReference>
<organism evidence="2 3">
    <name type="scientific">Elsinoe australis</name>
    <dbReference type="NCBI Taxonomy" id="40998"/>
    <lineage>
        <taxon>Eukaryota</taxon>
        <taxon>Fungi</taxon>
        <taxon>Dikarya</taxon>
        <taxon>Ascomycota</taxon>
        <taxon>Pezizomycotina</taxon>
        <taxon>Dothideomycetes</taxon>
        <taxon>Dothideomycetidae</taxon>
        <taxon>Myriangiales</taxon>
        <taxon>Elsinoaceae</taxon>
        <taxon>Elsinoe</taxon>
    </lineage>
</organism>
<dbReference type="Pfam" id="PF00300">
    <property type="entry name" value="His_Phos_1"/>
    <property type="match status" value="1"/>
</dbReference>
<comment type="caution">
    <text evidence="2">The sequence shown here is derived from an EMBL/GenBank/DDBJ whole genome shotgun (WGS) entry which is preliminary data.</text>
</comment>
<evidence type="ECO:0000313" key="3">
    <source>
        <dbReference type="Proteomes" id="UP000308133"/>
    </source>
</evidence>
<feature type="compositionally biased region" description="Basic and acidic residues" evidence="1">
    <location>
        <begin position="221"/>
        <end position="246"/>
    </location>
</feature>
<dbReference type="AlphaFoldDB" id="A0A4U7AZT4"/>
<sequence length="246" mass="27428">MPPKIILIRHGEAEHNATRNWSIPDPPLTSLGEEQCKELHKHLQSNFPLANEIDTIITSPFTRTVQTTLIGLDFLIKKGITIEPDALWQENSDKPCDTGSSLKDISSRYPQIDFEGVDPTYPSKTGVYAFTRTAVVARGQTVLRDLYNRPEKVIAVVSHSGFLRAAVSKRHYFNADFRVFTFEEGQEGGDLRLIESDLTQGKGGMGWSDEGVAEIGEDEFPPEKEAEVVKEQQGERVGTEVTKEVP</sequence>
<dbReference type="PROSITE" id="PS00175">
    <property type="entry name" value="PG_MUTASE"/>
    <property type="match status" value="1"/>
</dbReference>